<gene>
    <name evidence="6" type="ORF">PGQ11_009452</name>
</gene>
<feature type="domain" description="NACHT" evidence="5">
    <location>
        <begin position="388"/>
        <end position="529"/>
    </location>
</feature>
<keyword evidence="1" id="KW-0677">Repeat</keyword>
<sequence length="1424" mass="162325">MGFRDRFSKLIGKKKDPPPSPSTPVLIKPIAEPEVVTAVEPEPKNDPSSLWDTAYDQLKTRKRALIEEYEAILAKQDAVDNNPSDAQVQLDDSPVERRVQMRTIANNGLRRMNESRQGRVLDAVTNTSKVLSSLKSVVDAAVKASPEASAVWAGICFAIPFVENLAESTAAMQEGFVYLTSRMEYYAAFERVLFRPAQNSEVLGPLVKANKPDVVRLYGQIIEYIAQCVIQIHCSRTKQIVRGMLNLDGWKAMLKSVKETEAVVARNSEQVGTAQGQETISKLQTDSTQLVELLQYFLQVGHDQLLIAKKDQEMAEKNHEMVSEQLELLKKAEQRTLTQQEQDALHVFVEGQQDYVDWKNRVQTRLDGTCNWLLEHENYLEWTKQPSGPLLISADPGCGKSVLARFLVDEHLPSTSPNATICYFFFKDQAQNALQQALCAVIHQILKKHPSLIKLNRDGRSITRSMSSLWNLFVSVLRHPDAGQVICVLDALDECQDEDMRILAEFVGEFFKYQDLRNLPFKMVFTTRPYEAITSLFGTLNQDFPAIRIPGESESSTISREINIVVKYRLQDLSRRHGLSNSLTAHLEQRLLEIHHRTYLWIYLVFNYLEEKSFKRTDKGIDEALKTLPASVEDAYEGILQRAQDKTFAFRAFCFVLAAERPLTLEEMNEAINTTPDTRSAQELDLESLDDFQNTIRRQCGLMLSVYENKVYFLHQTVREFLLSTTKPPAYHSLNMIDLVPRCWRNSIAMEHAHWVLGDCCLTYLNFVEYQDLEEKAKPKLQLTRPYDYKTEELRLAKFIHPFQIQHAFSVYCGQRWHRHLLKSGCPDIQLDRRCKSLFSQGAPIRHWLDTKKAFIYDLFDDKGVYDDVLDYPGINTQLCTLAYMIRLELVRLVFDIVETEAHILDYDERWPPISILGMAIYCGQFDLAENLLCLGADPQDHFYEKTLLNHWIPLYPLSALIQAQALDPSPRLERLILQFVERGASLTSYPSSGDAGEKKQLYSGHIPIMRAMYYGGAKALACLARLGVNFQANESYGSLLHLYCGMNWETCPLPWAEGRTYFTAGQPGFALTHRKDVCQFLIEHGVDVNLRNHKGRSPLFYANSDIIRLLVRNGADMHTLDDNGMTPLHCAIHGDAVKEFISGGISVDTLGGCGMTPLTWVCGNADYLPGEDRCYVIKQLLGFGADPRVVGPHNLTPLHLYLLDFSFAPGTARMLLNKGAEINAQDRSGMTALHYASYHQERKTIELLLLSGADATIQDLHGRTALHLWVADATITSRSNTDSFLSFLNQSMRIKDSYGRLAMHYAVDTPIVEYFVGKGWDPTEQDRNGKTLQDLTLDRIDRLKGSSKEEDLGVHEPVLEFKEMVLEDMGYQDQLTRFRRSRPNRTSWRLHMLHQFEIYLPPFMKRYERERVKKESDAIGNTL</sequence>
<dbReference type="SMART" id="SM00248">
    <property type="entry name" value="ANK"/>
    <property type="match status" value="8"/>
</dbReference>
<feature type="coiled-coil region" evidence="3">
    <location>
        <begin position="312"/>
        <end position="343"/>
    </location>
</feature>
<reference evidence="6 7" key="1">
    <citation type="journal article" date="2024" name="IMA Fungus">
        <title>Apiospora arundinis, a panoply of carbohydrate-active enzymes and secondary metabolites.</title>
        <authorList>
            <person name="Sorensen T."/>
            <person name="Petersen C."/>
            <person name="Muurmann A.T."/>
            <person name="Christiansen J.V."/>
            <person name="Brundto M.L."/>
            <person name="Overgaard C.K."/>
            <person name="Boysen A.T."/>
            <person name="Wollenberg R.D."/>
            <person name="Larsen T.O."/>
            <person name="Sorensen J.L."/>
            <person name="Nielsen K.L."/>
            <person name="Sondergaard T.E."/>
        </authorList>
    </citation>
    <scope>NUCLEOTIDE SEQUENCE [LARGE SCALE GENOMIC DNA]</scope>
    <source>
        <strain evidence="6 7">AAU 773</strain>
    </source>
</reference>
<evidence type="ECO:0000313" key="7">
    <source>
        <dbReference type="Proteomes" id="UP001390339"/>
    </source>
</evidence>
<accession>A0ABR2IIT0</accession>
<keyword evidence="3" id="KW-0175">Coiled coil</keyword>
<dbReference type="PROSITE" id="PS50297">
    <property type="entry name" value="ANK_REP_REGION"/>
    <property type="match status" value="2"/>
</dbReference>
<proteinExistence type="predicted"/>
<dbReference type="Pfam" id="PF12796">
    <property type="entry name" value="Ank_2"/>
    <property type="match status" value="2"/>
</dbReference>
<dbReference type="Pfam" id="PF17100">
    <property type="entry name" value="NACHT_N"/>
    <property type="match status" value="1"/>
</dbReference>
<dbReference type="Proteomes" id="UP001390339">
    <property type="component" value="Unassembled WGS sequence"/>
</dbReference>
<dbReference type="InterPro" id="IPR056884">
    <property type="entry name" value="NPHP3-like_N"/>
</dbReference>
<dbReference type="Pfam" id="PF22939">
    <property type="entry name" value="WHD_GPIID"/>
    <property type="match status" value="1"/>
</dbReference>
<dbReference type="PROSITE" id="PS50088">
    <property type="entry name" value="ANK_REPEAT"/>
    <property type="match status" value="2"/>
</dbReference>
<evidence type="ECO:0000256" key="4">
    <source>
        <dbReference type="SAM" id="MobiDB-lite"/>
    </source>
</evidence>
<keyword evidence="7" id="KW-1185">Reference proteome</keyword>
<organism evidence="6 7">
    <name type="scientific">Apiospora arundinis</name>
    <dbReference type="NCBI Taxonomy" id="335852"/>
    <lineage>
        <taxon>Eukaryota</taxon>
        <taxon>Fungi</taxon>
        <taxon>Dikarya</taxon>
        <taxon>Ascomycota</taxon>
        <taxon>Pezizomycotina</taxon>
        <taxon>Sordariomycetes</taxon>
        <taxon>Xylariomycetidae</taxon>
        <taxon>Amphisphaeriales</taxon>
        <taxon>Apiosporaceae</taxon>
        <taxon>Apiospora</taxon>
    </lineage>
</organism>
<dbReference type="Gene3D" id="3.40.50.300">
    <property type="entry name" value="P-loop containing nucleotide triphosphate hydrolases"/>
    <property type="match status" value="1"/>
</dbReference>
<evidence type="ECO:0000256" key="2">
    <source>
        <dbReference type="PROSITE-ProRule" id="PRU00023"/>
    </source>
</evidence>
<dbReference type="SUPFAM" id="SSF52540">
    <property type="entry name" value="P-loop containing nucleoside triphosphate hydrolases"/>
    <property type="match status" value="1"/>
</dbReference>
<dbReference type="InterPro" id="IPR031359">
    <property type="entry name" value="NACHT_N"/>
</dbReference>
<dbReference type="InterPro" id="IPR007111">
    <property type="entry name" value="NACHT_NTPase"/>
</dbReference>
<dbReference type="PROSITE" id="PS50837">
    <property type="entry name" value="NACHT"/>
    <property type="match status" value="1"/>
</dbReference>
<dbReference type="InterPro" id="IPR054471">
    <property type="entry name" value="GPIID_WHD"/>
</dbReference>
<evidence type="ECO:0000259" key="5">
    <source>
        <dbReference type="PROSITE" id="PS50837"/>
    </source>
</evidence>
<dbReference type="SUPFAM" id="SSF48403">
    <property type="entry name" value="Ankyrin repeat"/>
    <property type="match status" value="1"/>
</dbReference>
<evidence type="ECO:0000313" key="6">
    <source>
        <dbReference type="EMBL" id="KAK8863217.1"/>
    </source>
</evidence>
<dbReference type="Pfam" id="PF24883">
    <property type="entry name" value="NPHP3_N"/>
    <property type="match status" value="1"/>
</dbReference>
<keyword evidence="2" id="KW-0040">ANK repeat</keyword>
<feature type="region of interest" description="Disordered" evidence="4">
    <location>
        <begin position="1"/>
        <end position="26"/>
    </location>
</feature>
<name>A0ABR2IIT0_9PEZI</name>
<dbReference type="Pfam" id="PF23239">
    <property type="entry name" value="DUF7069"/>
    <property type="match status" value="1"/>
</dbReference>
<evidence type="ECO:0000256" key="3">
    <source>
        <dbReference type="SAM" id="Coils"/>
    </source>
</evidence>
<dbReference type="InterPro" id="IPR036770">
    <property type="entry name" value="Ankyrin_rpt-contain_sf"/>
</dbReference>
<dbReference type="InterPro" id="IPR002110">
    <property type="entry name" value="Ankyrin_rpt"/>
</dbReference>
<dbReference type="InterPro" id="IPR055497">
    <property type="entry name" value="DUF7069"/>
</dbReference>
<protein>
    <submittedName>
        <fullName evidence="6">Ankyrin repeat protein</fullName>
    </submittedName>
</protein>
<dbReference type="EMBL" id="JAPCWZ010000005">
    <property type="protein sequence ID" value="KAK8863217.1"/>
    <property type="molecule type" value="Genomic_DNA"/>
</dbReference>
<dbReference type="PANTHER" id="PTHR10039">
    <property type="entry name" value="AMELOGENIN"/>
    <property type="match status" value="1"/>
</dbReference>
<feature type="repeat" description="ANK" evidence="2">
    <location>
        <begin position="1229"/>
        <end position="1261"/>
    </location>
</feature>
<feature type="repeat" description="ANK" evidence="2">
    <location>
        <begin position="1194"/>
        <end position="1228"/>
    </location>
</feature>
<feature type="compositionally biased region" description="Basic and acidic residues" evidence="4">
    <location>
        <begin position="1"/>
        <end position="17"/>
    </location>
</feature>
<comment type="caution">
    <text evidence="6">The sequence shown here is derived from an EMBL/GenBank/DDBJ whole genome shotgun (WGS) entry which is preliminary data.</text>
</comment>
<dbReference type="InterPro" id="IPR027417">
    <property type="entry name" value="P-loop_NTPase"/>
</dbReference>
<evidence type="ECO:0000256" key="1">
    <source>
        <dbReference type="ARBA" id="ARBA00022737"/>
    </source>
</evidence>
<dbReference type="Gene3D" id="1.25.40.20">
    <property type="entry name" value="Ankyrin repeat-containing domain"/>
    <property type="match status" value="2"/>
</dbReference>